<keyword evidence="1" id="KW-0812">Transmembrane</keyword>
<keyword evidence="1" id="KW-1133">Transmembrane helix</keyword>
<protein>
    <submittedName>
        <fullName evidence="2">Uncharacterized protein</fullName>
    </submittedName>
</protein>
<dbReference type="Proteomes" id="UP001431010">
    <property type="component" value="Chromosome"/>
</dbReference>
<organism evidence="2 3">
    <name type="scientific">Bradyrhizobium ontarionense</name>
    <dbReference type="NCBI Taxonomy" id="2898149"/>
    <lineage>
        <taxon>Bacteria</taxon>
        <taxon>Pseudomonadati</taxon>
        <taxon>Pseudomonadota</taxon>
        <taxon>Alphaproteobacteria</taxon>
        <taxon>Hyphomicrobiales</taxon>
        <taxon>Nitrobacteraceae</taxon>
        <taxon>Bradyrhizobium</taxon>
    </lineage>
</organism>
<evidence type="ECO:0000313" key="3">
    <source>
        <dbReference type="Proteomes" id="UP001431010"/>
    </source>
</evidence>
<gene>
    <name evidence="2" type="ORF">LQG66_31175</name>
</gene>
<reference evidence="2" key="1">
    <citation type="journal article" date="2024" name="Antonie Van Leeuwenhoek">
        <title>Bradyrhizobium ontarionense sp. nov., a novel bacterial symbiont isolated from Aeschynomene indica (Indian jointvetch), harbours photosynthesis, nitrogen fixation and nitrous oxide (N2O) reductase genes.</title>
        <authorList>
            <person name="Bromfield E.S.P."/>
            <person name="Cloutier S."/>
        </authorList>
    </citation>
    <scope>NUCLEOTIDE SEQUENCE</scope>
    <source>
        <strain evidence="2">A19</strain>
    </source>
</reference>
<keyword evidence="1" id="KW-0472">Membrane</keyword>
<proteinExistence type="predicted"/>
<keyword evidence="3" id="KW-1185">Reference proteome</keyword>
<accession>A0ABY3RA34</accession>
<dbReference type="EMBL" id="CP088156">
    <property type="protein sequence ID" value="UFZ03633.1"/>
    <property type="molecule type" value="Genomic_DNA"/>
</dbReference>
<evidence type="ECO:0000256" key="1">
    <source>
        <dbReference type="SAM" id="Phobius"/>
    </source>
</evidence>
<sequence length="84" mass="9291">MYRWRRASVSKFSWVRGHTSPQEPEHREEPFHATISGFHHNATLTLSPRLTTAVVATIAASTLSLGVSVTIVMVSFRAIMSIPA</sequence>
<evidence type="ECO:0000313" key="2">
    <source>
        <dbReference type="EMBL" id="UFZ03633.1"/>
    </source>
</evidence>
<feature type="transmembrane region" description="Helical" evidence="1">
    <location>
        <begin position="53"/>
        <end position="76"/>
    </location>
</feature>
<dbReference type="RefSeq" id="WP_231319650.1">
    <property type="nucleotide sequence ID" value="NZ_CP088156.1"/>
</dbReference>
<name>A0ABY3RA34_9BRAD</name>